<evidence type="ECO:0000259" key="3">
    <source>
        <dbReference type="Pfam" id="PF13193"/>
    </source>
</evidence>
<comment type="similarity">
    <text evidence="1">Belongs to the ATP-dependent AMP-binding enzyme family.</text>
</comment>
<evidence type="ECO:0000256" key="2">
    <source>
        <dbReference type="ARBA" id="ARBA00022598"/>
    </source>
</evidence>
<keyword evidence="2 4" id="KW-0436">Ligase</keyword>
<protein>
    <submittedName>
        <fullName evidence="4">4-coumarate-- ligase-like 9</fullName>
    </submittedName>
</protein>
<dbReference type="Gramene" id="OE9A051152T1">
    <property type="protein sequence ID" value="OE9A051152C1"/>
    <property type="gene ID" value="OE9A051152"/>
</dbReference>
<organism evidence="4 5">
    <name type="scientific">Olea europaea subsp. europaea</name>
    <dbReference type="NCBI Taxonomy" id="158383"/>
    <lineage>
        <taxon>Eukaryota</taxon>
        <taxon>Viridiplantae</taxon>
        <taxon>Streptophyta</taxon>
        <taxon>Embryophyta</taxon>
        <taxon>Tracheophyta</taxon>
        <taxon>Spermatophyta</taxon>
        <taxon>Magnoliopsida</taxon>
        <taxon>eudicotyledons</taxon>
        <taxon>Gunneridae</taxon>
        <taxon>Pentapetalae</taxon>
        <taxon>asterids</taxon>
        <taxon>lamiids</taxon>
        <taxon>Lamiales</taxon>
        <taxon>Oleaceae</taxon>
        <taxon>Oleeae</taxon>
        <taxon>Olea</taxon>
    </lineage>
</organism>
<sequence>MIISINIPKFYICIFHSYPDEEAGQVPLACVVRRPQSTLDEALVFDFISKQVAPYKKVRRVVFISSIPKSPAGKILRKELRRILLPESKL</sequence>
<dbReference type="Gene3D" id="3.30.300.30">
    <property type="match status" value="1"/>
</dbReference>
<dbReference type="Proteomes" id="UP000594638">
    <property type="component" value="Unassembled WGS sequence"/>
</dbReference>
<name>A0A8S0TNF7_OLEEU</name>
<dbReference type="AlphaFoldDB" id="A0A8S0TNF7"/>
<dbReference type="PANTHER" id="PTHR24096:SF160">
    <property type="entry name" value="4-COUMARATE--COA LIGASE-LIKE 9"/>
    <property type="match status" value="1"/>
</dbReference>
<dbReference type="InterPro" id="IPR045851">
    <property type="entry name" value="AMP-bd_C_sf"/>
</dbReference>
<evidence type="ECO:0000313" key="4">
    <source>
        <dbReference type="EMBL" id="CAA3004861.1"/>
    </source>
</evidence>
<dbReference type="EMBL" id="CACTIH010006671">
    <property type="protein sequence ID" value="CAA3004861.1"/>
    <property type="molecule type" value="Genomic_DNA"/>
</dbReference>
<comment type="caution">
    <text evidence="4">The sequence shown here is derived from an EMBL/GenBank/DDBJ whole genome shotgun (WGS) entry which is preliminary data.</text>
</comment>
<dbReference type="InterPro" id="IPR025110">
    <property type="entry name" value="AMP-bd_C"/>
</dbReference>
<dbReference type="OrthoDB" id="10253869at2759"/>
<dbReference type="PANTHER" id="PTHR24096">
    <property type="entry name" value="LONG-CHAIN-FATTY-ACID--COA LIGASE"/>
    <property type="match status" value="1"/>
</dbReference>
<feature type="domain" description="AMP-binding enzyme C-terminal" evidence="3">
    <location>
        <begin position="16"/>
        <end position="74"/>
    </location>
</feature>
<proteinExistence type="inferred from homology"/>
<dbReference type="Pfam" id="PF13193">
    <property type="entry name" value="AMP-binding_C"/>
    <property type="match status" value="1"/>
</dbReference>
<evidence type="ECO:0000256" key="1">
    <source>
        <dbReference type="ARBA" id="ARBA00006432"/>
    </source>
</evidence>
<evidence type="ECO:0000313" key="5">
    <source>
        <dbReference type="Proteomes" id="UP000594638"/>
    </source>
</evidence>
<dbReference type="GO" id="GO:0016405">
    <property type="term" value="F:CoA-ligase activity"/>
    <property type="evidence" value="ECO:0007669"/>
    <property type="project" value="TreeGrafter"/>
</dbReference>
<gene>
    <name evidence="4" type="ORF">OLEA9_A051152</name>
</gene>
<reference evidence="4 5" key="1">
    <citation type="submission" date="2019-12" db="EMBL/GenBank/DDBJ databases">
        <authorList>
            <person name="Alioto T."/>
            <person name="Alioto T."/>
            <person name="Gomez Garrido J."/>
        </authorList>
    </citation>
    <scope>NUCLEOTIDE SEQUENCE [LARGE SCALE GENOMIC DNA]</scope>
</reference>
<keyword evidence="5" id="KW-1185">Reference proteome</keyword>
<dbReference type="SUPFAM" id="SSF56801">
    <property type="entry name" value="Acetyl-CoA synthetase-like"/>
    <property type="match status" value="1"/>
</dbReference>
<accession>A0A8S0TNF7</accession>